<dbReference type="Proteomes" id="UP000472277">
    <property type="component" value="Chromosome 16"/>
</dbReference>
<dbReference type="AlphaFoldDB" id="A0A673YQL0"/>
<protein>
    <submittedName>
        <fullName evidence="2">Uncharacterized protein</fullName>
    </submittedName>
</protein>
<keyword evidence="3" id="KW-1185">Reference proteome</keyword>
<reference evidence="2" key="1">
    <citation type="submission" date="2025-08" db="UniProtKB">
        <authorList>
            <consortium name="Ensembl"/>
        </authorList>
    </citation>
    <scope>IDENTIFICATION</scope>
</reference>
<dbReference type="FunCoup" id="A0A673YQL0">
    <property type="interactions" value="1"/>
</dbReference>
<evidence type="ECO:0000313" key="3">
    <source>
        <dbReference type="Proteomes" id="UP000472277"/>
    </source>
</evidence>
<evidence type="ECO:0000313" key="2">
    <source>
        <dbReference type="Ensembl" id="ENSSTUP00000036445.1"/>
    </source>
</evidence>
<dbReference type="GeneTree" id="ENSGT01110000267625"/>
<keyword evidence="1" id="KW-0732">Signal</keyword>
<dbReference type="OMA" id="CKSHILH"/>
<name>A0A673YQL0_SALTR</name>
<organism evidence="2 3">
    <name type="scientific">Salmo trutta</name>
    <name type="common">Brown trout</name>
    <dbReference type="NCBI Taxonomy" id="8032"/>
    <lineage>
        <taxon>Eukaryota</taxon>
        <taxon>Metazoa</taxon>
        <taxon>Chordata</taxon>
        <taxon>Craniata</taxon>
        <taxon>Vertebrata</taxon>
        <taxon>Euteleostomi</taxon>
        <taxon>Actinopterygii</taxon>
        <taxon>Neopterygii</taxon>
        <taxon>Teleostei</taxon>
        <taxon>Protacanthopterygii</taxon>
        <taxon>Salmoniformes</taxon>
        <taxon>Salmonidae</taxon>
        <taxon>Salmoninae</taxon>
        <taxon>Salmo</taxon>
    </lineage>
</organism>
<evidence type="ECO:0000256" key="1">
    <source>
        <dbReference type="SAM" id="SignalP"/>
    </source>
</evidence>
<dbReference type="InParanoid" id="A0A673YQL0"/>
<dbReference type="Ensembl" id="ENSSTUT00000038087.1">
    <property type="protein sequence ID" value="ENSSTUP00000036445.1"/>
    <property type="gene ID" value="ENSSTUG00000015528.1"/>
</dbReference>
<accession>A0A673YQL0</accession>
<proteinExistence type="predicted"/>
<feature type="signal peptide" evidence="1">
    <location>
        <begin position="1"/>
        <end position="19"/>
    </location>
</feature>
<sequence>MYWTSLLFLLTDTFNQAVGSRLTPPTMLQLTVVLMLIASLTETFPASSLRYSHYTQDNAMLKVLRDLSTASTEGPPPDKLPALLPNDVDNPLLEAELPRRMWWWWFPAKPHPQNRIRQNRAWRSSYNHNSFGLRYGK</sequence>
<reference evidence="2" key="2">
    <citation type="submission" date="2025-09" db="UniProtKB">
        <authorList>
            <consortium name="Ensembl"/>
        </authorList>
    </citation>
    <scope>IDENTIFICATION</scope>
</reference>
<feature type="chain" id="PRO_5025570359" evidence="1">
    <location>
        <begin position="20"/>
        <end position="137"/>
    </location>
</feature>